<dbReference type="CDD" id="cd07331">
    <property type="entry name" value="M48C_Oma1_like"/>
    <property type="match status" value="1"/>
</dbReference>
<keyword evidence="6" id="KW-0482">Metalloprotease</keyword>
<evidence type="ECO:0000256" key="4">
    <source>
        <dbReference type="ARBA" id="ARBA00022801"/>
    </source>
</evidence>
<evidence type="ECO:0000313" key="9">
    <source>
        <dbReference type="EMBL" id="OAA42078.1"/>
    </source>
</evidence>
<keyword evidence="4" id="KW-0378">Hydrolase</keyword>
<keyword evidence="7" id="KW-0472">Membrane</keyword>
<evidence type="ECO:0000256" key="5">
    <source>
        <dbReference type="ARBA" id="ARBA00022833"/>
    </source>
</evidence>
<evidence type="ECO:0000256" key="7">
    <source>
        <dbReference type="SAM" id="Phobius"/>
    </source>
</evidence>
<dbReference type="STRING" id="1081105.A0A162JBM2"/>
<dbReference type="InterPro" id="IPR051156">
    <property type="entry name" value="Mito/Outer_Membr_Metalloprot"/>
</dbReference>
<dbReference type="EMBL" id="AZHC01000014">
    <property type="protein sequence ID" value="OAA42078.1"/>
    <property type="molecule type" value="Genomic_DNA"/>
</dbReference>
<feature type="domain" description="Peptidase M48" evidence="8">
    <location>
        <begin position="284"/>
        <end position="478"/>
    </location>
</feature>
<sequence length="514" mass="57411">MQIVQQAFDALEPGAYFESQELDSSLGCDDGTVRVEGALARWLNTKCDRSMITGAIIMKEAYEEVGFVDVQEIMFKVPTNGWAKDGHLKEIGKMWEKNLLSGLTGFSLGLFHRTLNMSPEEVENSAIDAVITWSSFEATMIPSRLVRPSRHLTRSAGSTAILLTLRSVDRPRPFAQSRLHSSRDPHERLKNARPLVPDVILRKIDSVGRSRNSRAVVAIAVIGAIAFYFYNSQTVPVTGRRRFNFLSDKMVQQAHSRAAEAVILAVEEQGGHFLSDWDPRTILVKRVMKRLIPVSGLPELDWEVRVIADDRGDAFWMCTGTANAFVLPGGKVFVHSGILDVCRNEDALAAVLGHEIAHNTASHVAERLSAAWVGNLTTGSLFFLAGALPGLTLFALWTFAGGFYLQDFLYYLPMGRKQESEADYIGLMMMAEACYDPRQAVGFWQRMEMIQKHGGSFLPESLSTHPSNEYRINKIKEWLPVAMEKRRESDCSGTSAFADRFRIALRRGIPVHEV</sequence>
<keyword evidence="2" id="KW-0645">Protease</keyword>
<feature type="transmembrane region" description="Helical" evidence="7">
    <location>
        <begin position="381"/>
        <end position="405"/>
    </location>
</feature>
<keyword evidence="7" id="KW-1133">Transmembrane helix</keyword>
<dbReference type="SUPFAM" id="SSF53335">
    <property type="entry name" value="S-adenosyl-L-methionine-dependent methyltransferases"/>
    <property type="match status" value="1"/>
</dbReference>
<dbReference type="Proteomes" id="UP000243498">
    <property type="component" value="Unassembled WGS sequence"/>
</dbReference>
<gene>
    <name evidence="9" type="ORF">NOR_04927</name>
</gene>
<organism evidence="9 10">
    <name type="scientific">Metarhizium rileyi (strain RCEF 4871)</name>
    <name type="common">Nomuraea rileyi</name>
    <dbReference type="NCBI Taxonomy" id="1649241"/>
    <lineage>
        <taxon>Eukaryota</taxon>
        <taxon>Fungi</taxon>
        <taxon>Dikarya</taxon>
        <taxon>Ascomycota</taxon>
        <taxon>Pezizomycotina</taxon>
        <taxon>Sordariomycetes</taxon>
        <taxon>Hypocreomycetidae</taxon>
        <taxon>Hypocreales</taxon>
        <taxon>Clavicipitaceae</taxon>
        <taxon>Metarhizium</taxon>
    </lineage>
</organism>
<dbReference type="InterPro" id="IPR001915">
    <property type="entry name" value="Peptidase_M48"/>
</dbReference>
<evidence type="ECO:0000313" key="10">
    <source>
        <dbReference type="Proteomes" id="UP000243498"/>
    </source>
</evidence>
<dbReference type="Pfam" id="PF01435">
    <property type="entry name" value="Peptidase_M48"/>
    <property type="match status" value="1"/>
</dbReference>
<dbReference type="AlphaFoldDB" id="A0A162JBM2"/>
<dbReference type="GO" id="GO:0046872">
    <property type="term" value="F:metal ion binding"/>
    <property type="evidence" value="ECO:0007669"/>
    <property type="project" value="UniProtKB-KW"/>
</dbReference>
<evidence type="ECO:0000259" key="8">
    <source>
        <dbReference type="Pfam" id="PF01435"/>
    </source>
</evidence>
<keyword evidence="5" id="KW-0862">Zinc</keyword>
<dbReference type="GO" id="GO:0004222">
    <property type="term" value="F:metalloendopeptidase activity"/>
    <property type="evidence" value="ECO:0007669"/>
    <property type="project" value="InterPro"/>
</dbReference>
<keyword evidence="7" id="KW-0812">Transmembrane</keyword>
<comment type="caution">
    <text evidence="9">The sequence shown here is derived from an EMBL/GenBank/DDBJ whole genome shotgun (WGS) entry which is preliminary data.</text>
</comment>
<dbReference type="GO" id="GO:0005743">
    <property type="term" value="C:mitochondrial inner membrane"/>
    <property type="evidence" value="ECO:0007669"/>
    <property type="project" value="TreeGrafter"/>
</dbReference>
<evidence type="ECO:0000256" key="3">
    <source>
        <dbReference type="ARBA" id="ARBA00022723"/>
    </source>
</evidence>
<accession>A0A162JBM2</accession>
<dbReference type="PANTHER" id="PTHR22726:SF1">
    <property type="entry name" value="METALLOENDOPEPTIDASE OMA1, MITOCHONDRIAL"/>
    <property type="match status" value="1"/>
</dbReference>
<comment type="cofactor">
    <cofactor evidence="1">
        <name>Zn(2+)</name>
        <dbReference type="ChEBI" id="CHEBI:29105"/>
    </cofactor>
</comment>
<protein>
    <submittedName>
        <fullName evidence="9">Peptidase M48</fullName>
    </submittedName>
</protein>
<proteinExistence type="predicted"/>
<dbReference type="Gene3D" id="3.30.2010.10">
    <property type="entry name" value="Metalloproteases ('zincins'), catalytic domain"/>
    <property type="match status" value="1"/>
</dbReference>
<feature type="transmembrane region" description="Helical" evidence="7">
    <location>
        <begin position="212"/>
        <end position="230"/>
    </location>
</feature>
<dbReference type="InterPro" id="IPR029063">
    <property type="entry name" value="SAM-dependent_MTases_sf"/>
</dbReference>
<keyword evidence="10" id="KW-1185">Reference proteome</keyword>
<dbReference type="OMA" id="WQRMEMI"/>
<reference evidence="9 10" key="1">
    <citation type="journal article" date="2016" name="Genome Biol. Evol.">
        <title>Divergent and convergent evolution of fungal pathogenicity.</title>
        <authorList>
            <person name="Shang Y."/>
            <person name="Xiao G."/>
            <person name="Zheng P."/>
            <person name="Cen K."/>
            <person name="Zhan S."/>
            <person name="Wang C."/>
        </authorList>
    </citation>
    <scope>NUCLEOTIDE SEQUENCE [LARGE SCALE GENOMIC DNA]</scope>
    <source>
        <strain evidence="9 10">RCEF 4871</strain>
    </source>
</reference>
<dbReference type="GO" id="GO:0006515">
    <property type="term" value="P:protein quality control for misfolded or incompletely synthesized proteins"/>
    <property type="evidence" value="ECO:0007669"/>
    <property type="project" value="TreeGrafter"/>
</dbReference>
<dbReference type="PANTHER" id="PTHR22726">
    <property type="entry name" value="METALLOENDOPEPTIDASE OMA1"/>
    <property type="match status" value="1"/>
</dbReference>
<dbReference type="OrthoDB" id="7464992at2759"/>
<dbReference type="GO" id="GO:0034982">
    <property type="term" value="P:mitochondrial protein processing"/>
    <property type="evidence" value="ECO:0007669"/>
    <property type="project" value="TreeGrafter"/>
</dbReference>
<evidence type="ECO:0000256" key="2">
    <source>
        <dbReference type="ARBA" id="ARBA00022670"/>
    </source>
</evidence>
<evidence type="ECO:0000256" key="1">
    <source>
        <dbReference type="ARBA" id="ARBA00001947"/>
    </source>
</evidence>
<evidence type="ECO:0000256" key="6">
    <source>
        <dbReference type="ARBA" id="ARBA00023049"/>
    </source>
</evidence>
<keyword evidence="3" id="KW-0479">Metal-binding</keyword>
<name>A0A162JBM2_METRR</name>